<evidence type="ECO:0000256" key="1">
    <source>
        <dbReference type="ARBA" id="ARBA00006432"/>
    </source>
</evidence>
<dbReference type="GO" id="GO:0016874">
    <property type="term" value="F:ligase activity"/>
    <property type="evidence" value="ECO:0007669"/>
    <property type="project" value="UniProtKB-KW"/>
</dbReference>
<dbReference type="GO" id="GO:0005886">
    <property type="term" value="C:plasma membrane"/>
    <property type="evidence" value="ECO:0007669"/>
    <property type="project" value="TreeGrafter"/>
</dbReference>
<dbReference type="PANTHER" id="PTHR22754">
    <property type="entry name" value="DISCO-INTERACTING PROTEIN 2 DIP2 -RELATED"/>
    <property type="match status" value="1"/>
</dbReference>
<feature type="domain" description="AMP-binding enzyme C-terminal" evidence="6">
    <location>
        <begin position="519"/>
        <end position="629"/>
    </location>
</feature>
<organism evidence="7 8">
    <name type="scientific">Mycolicibacterium smegmatis (strain ATCC 700084 / mc(2)155)</name>
    <name type="common">Mycobacterium smegmatis</name>
    <dbReference type="NCBI Taxonomy" id="246196"/>
    <lineage>
        <taxon>Bacteria</taxon>
        <taxon>Bacillati</taxon>
        <taxon>Actinomycetota</taxon>
        <taxon>Actinomycetes</taxon>
        <taxon>Mycobacteriales</taxon>
        <taxon>Mycobacteriaceae</taxon>
        <taxon>Mycolicibacterium</taxon>
    </lineage>
</organism>
<evidence type="ECO:0000259" key="6">
    <source>
        <dbReference type="Pfam" id="PF23024"/>
    </source>
</evidence>
<dbReference type="InterPro" id="IPR040097">
    <property type="entry name" value="FAAL/FAAC"/>
</dbReference>
<dbReference type="SUPFAM" id="SSF56801">
    <property type="entry name" value="Acetyl-CoA synthetase-like"/>
    <property type="match status" value="1"/>
</dbReference>
<feature type="domain" description="AMP-dependent synthetase/ligase" evidence="5">
    <location>
        <begin position="68"/>
        <end position="464"/>
    </location>
</feature>
<comment type="similarity">
    <text evidence="1">Belongs to the ATP-dependent AMP-binding enzyme family.</text>
</comment>
<evidence type="ECO:0000313" key="7">
    <source>
        <dbReference type="EMBL" id="AFP41218.1"/>
    </source>
</evidence>
<keyword evidence="4" id="KW-0443">Lipid metabolism</keyword>
<evidence type="ECO:0000256" key="2">
    <source>
        <dbReference type="ARBA" id="ARBA00022598"/>
    </source>
</evidence>
<evidence type="ECO:0000256" key="4">
    <source>
        <dbReference type="ARBA" id="ARBA00023098"/>
    </source>
</evidence>
<dbReference type="GO" id="GO:0006633">
    <property type="term" value="P:fatty acid biosynthetic process"/>
    <property type="evidence" value="ECO:0007669"/>
    <property type="project" value="TreeGrafter"/>
</dbReference>
<reference evidence="7 8" key="1">
    <citation type="journal article" date="2007" name="Genome Biol.">
        <title>Interrupted coding sequences in Mycobacterium smegmatis: authentic mutations or sequencing errors?</title>
        <authorList>
            <person name="Deshayes C."/>
            <person name="Perrodou E."/>
            <person name="Gallien S."/>
            <person name="Euphrasie D."/>
            <person name="Schaeffer C."/>
            <person name="Van-Dorsselaer A."/>
            <person name="Poch O."/>
            <person name="Lecompte O."/>
            <person name="Reyrat J.M."/>
        </authorList>
    </citation>
    <scope>NUCLEOTIDE SEQUENCE [LARGE SCALE GENOMIC DNA]</scope>
    <source>
        <strain evidence="8">ATCC 700084 / mc(2)155</strain>
    </source>
</reference>
<dbReference type="FunFam" id="3.40.50.12780:FF:000013">
    <property type="entry name" value="Long-chain-fatty-acid--AMP ligase FadD32"/>
    <property type="match status" value="1"/>
</dbReference>
<name>I7FR23_MYCS2</name>
<dbReference type="InterPro" id="IPR042099">
    <property type="entry name" value="ANL_N_sf"/>
</dbReference>
<dbReference type="PATRIC" id="fig|246196.56.peg.4879"/>
<protein>
    <submittedName>
        <fullName evidence="7">Acyl-CoA ligase FadD31</fullName>
    </submittedName>
</protein>
<keyword evidence="3" id="KW-0276">Fatty acid metabolism</keyword>
<dbReference type="Proteomes" id="UP000006158">
    <property type="component" value="Chromosome"/>
</dbReference>
<dbReference type="InterPro" id="IPR025110">
    <property type="entry name" value="AMP-bd_C"/>
</dbReference>
<reference evidence="7 8" key="2">
    <citation type="journal article" date="2009" name="Genome Res.">
        <title>Ortho-proteogenomics: multiple proteomes investigation through orthology and a new MS-based protocol.</title>
        <authorList>
            <person name="Gallien S."/>
            <person name="Perrodou E."/>
            <person name="Carapito C."/>
            <person name="Deshayes C."/>
            <person name="Reyrat J.M."/>
            <person name="Van Dorsselaer A."/>
            <person name="Poch O."/>
            <person name="Schaeffer C."/>
            <person name="Lecompte O."/>
        </authorList>
    </citation>
    <scope>NUCLEOTIDE SEQUENCE [LARGE SCALE GENOMIC DNA]</scope>
    <source>
        <strain evidence="8">ATCC 700084 / mc(2)155</strain>
    </source>
</reference>
<dbReference type="EMBL" id="CP001663">
    <property type="protein sequence ID" value="AFP41218.1"/>
    <property type="molecule type" value="Genomic_DNA"/>
</dbReference>
<dbReference type="KEGG" id="msg:MSMEI_4769"/>
<accession>I7FR23</accession>
<dbReference type="Pfam" id="PF23024">
    <property type="entry name" value="AMP-dom_DIP2-like"/>
    <property type="match status" value="1"/>
</dbReference>
<dbReference type="InterPro" id="IPR045851">
    <property type="entry name" value="AMP-bd_C_sf"/>
</dbReference>
<dbReference type="GO" id="GO:0070566">
    <property type="term" value="F:adenylyltransferase activity"/>
    <property type="evidence" value="ECO:0007669"/>
    <property type="project" value="TreeGrafter"/>
</dbReference>
<dbReference type="NCBIfam" id="NF009124">
    <property type="entry name" value="PRK12476.1"/>
    <property type="match status" value="1"/>
</dbReference>
<evidence type="ECO:0000259" key="5">
    <source>
        <dbReference type="Pfam" id="PF00501"/>
    </source>
</evidence>
<dbReference type="CDD" id="cd05931">
    <property type="entry name" value="FAAL"/>
    <property type="match status" value="1"/>
</dbReference>
<dbReference type="Gene3D" id="3.40.50.12780">
    <property type="entry name" value="N-terminal domain of ligase-like"/>
    <property type="match status" value="1"/>
</dbReference>
<gene>
    <name evidence="7" type="ordered locus">MSMEI_4769</name>
</gene>
<dbReference type="AlphaFoldDB" id="I7FR23"/>
<dbReference type="GO" id="GO:0071766">
    <property type="term" value="P:Actinobacterium-type cell wall biogenesis"/>
    <property type="evidence" value="ECO:0007669"/>
    <property type="project" value="UniProtKB-ARBA"/>
</dbReference>
<evidence type="ECO:0000256" key="3">
    <source>
        <dbReference type="ARBA" id="ARBA00022832"/>
    </source>
</evidence>
<keyword evidence="2 7" id="KW-0436">Ligase</keyword>
<dbReference type="Gene3D" id="3.30.300.30">
    <property type="match status" value="1"/>
</dbReference>
<dbReference type="InterPro" id="IPR000873">
    <property type="entry name" value="AMP-dep_synth/lig_dom"/>
</dbReference>
<proteinExistence type="inferred from homology"/>
<dbReference type="PANTHER" id="PTHR22754:SF32">
    <property type="entry name" value="DISCO-INTERACTING PROTEIN 2"/>
    <property type="match status" value="1"/>
</dbReference>
<evidence type="ECO:0000313" key="8">
    <source>
        <dbReference type="Proteomes" id="UP000006158"/>
    </source>
</evidence>
<dbReference type="Pfam" id="PF00501">
    <property type="entry name" value="AMP-binding"/>
    <property type="match status" value="1"/>
</dbReference>
<sequence>MSSDHCHDHSTRSVFRPTISVNAMGRVSSGSTVAHSSSIEDYLRSDGTIVVPDGVTLTSFLDRNRAIYGDRPSYRFIDYSHDPDGQAVELSWNALWAQVCAVGARLQQVTRPRDRVAILTPQGVDYVAAFFAAIHAGNVAVPLFAPSLAGHTERLAAVLADARPTVVLTTTAASESVRKFLRTLPAAERPRMIAVDAVPTTLADMFTAPEVDTDDVAYLQYTSGSTRTPAGVEITHRNVCTNVLQMILAGDLEMGIRSVSWLPLYHDMGLIMIMFPALCGNHITLMDPMAFVRRPYRWIKQLGIEAAYGRTLAAAPNFAYELAAERGLPPSGDALDLSNVVTLLNGSEPVTMAAVEKFTTAFAPYGLPATAVKPSYGMAEATLSVASIAPSAAASVIHFDREELSAGRAVAVAHGTDRAVPHVSCGQPIPNQWAVIADADGNEAPDGAVGEIWLHGNNIGQGYFGRADETERVFGNKLQTRLDAGSHADGAPDNGAWLATGDLGVYVDGELYLTGRIKDLIVIDGRNHYPTDIETTVSLSSPAVRSGYVAAFSIPGERGEELAIVAERAAGAGRAEPGPIVDAVRAAVSRQHQVRVADVRMVAAGVIPRTTSGKLARSACRAEYLAGKYDPVAKTAPQPA</sequence>